<evidence type="ECO:0000256" key="1">
    <source>
        <dbReference type="SAM" id="MobiDB-lite"/>
    </source>
</evidence>
<protein>
    <submittedName>
        <fullName evidence="2">Uncharacterized protein</fullName>
    </submittedName>
</protein>
<dbReference type="RefSeq" id="WP_105741611.1">
    <property type="nucleotide sequence ID" value="NZ_PVBR01000005.1"/>
</dbReference>
<reference evidence="2 3" key="1">
    <citation type="submission" date="2018-02" db="EMBL/GenBank/DDBJ databases">
        <title>The draft genome of Phyllobacterium sp. 1N-3.</title>
        <authorList>
            <person name="Liu L."/>
            <person name="Li L."/>
            <person name="Zhang X."/>
            <person name="Wang T."/>
            <person name="Liang L."/>
        </authorList>
    </citation>
    <scope>NUCLEOTIDE SEQUENCE [LARGE SCALE GENOMIC DNA]</scope>
    <source>
        <strain evidence="2 3">1N-3</strain>
    </source>
</reference>
<sequence length="112" mass="12501">MEQLAAIMLLITCSDDLAVCKERPAPTVSYETIATCETALKPAVRNLAAESSKVFGKCVEVDPEIMERDVAIYWEIDPNDELKITIREEHEDENPTITAENHPQTGTIRAQN</sequence>
<dbReference type="Proteomes" id="UP000239434">
    <property type="component" value="Unassembled WGS sequence"/>
</dbReference>
<proteinExistence type="predicted"/>
<comment type="caution">
    <text evidence="2">The sequence shown here is derived from an EMBL/GenBank/DDBJ whole genome shotgun (WGS) entry which is preliminary data.</text>
</comment>
<keyword evidence="3" id="KW-1185">Reference proteome</keyword>
<gene>
    <name evidence="2" type="ORF">C5748_09110</name>
</gene>
<dbReference type="AlphaFoldDB" id="A0A2S9ITY5"/>
<feature type="region of interest" description="Disordered" evidence="1">
    <location>
        <begin position="89"/>
        <end position="112"/>
    </location>
</feature>
<evidence type="ECO:0000313" key="2">
    <source>
        <dbReference type="EMBL" id="PRD43989.1"/>
    </source>
</evidence>
<evidence type="ECO:0000313" key="3">
    <source>
        <dbReference type="Proteomes" id="UP000239434"/>
    </source>
</evidence>
<dbReference type="EMBL" id="PVBR01000005">
    <property type="protein sequence ID" value="PRD43989.1"/>
    <property type="molecule type" value="Genomic_DNA"/>
</dbReference>
<accession>A0A2S9ITY5</accession>
<organism evidence="2 3">
    <name type="scientific">Phyllobacterium phragmitis</name>
    <dbReference type="NCBI Taxonomy" id="2670329"/>
    <lineage>
        <taxon>Bacteria</taxon>
        <taxon>Pseudomonadati</taxon>
        <taxon>Pseudomonadota</taxon>
        <taxon>Alphaproteobacteria</taxon>
        <taxon>Hyphomicrobiales</taxon>
        <taxon>Phyllobacteriaceae</taxon>
        <taxon>Phyllobacterium</taxon>
    </lineage>
</organism>
<feature type="compositionally biased region" description="Polar residues" evidence="1">
    <location>
        <begin position="95"/>
        <end position="112"/>
    </location>
</feature>
<name>A0A2S9ITY5_9HYPH</name>